<name>A0A4P7W1N4_9BACT</name>
<evidence type="ECO:0000259" key="2">
    <source>
        <dbReference type="Pfam" id="PF03629"/>
    </source>
</evidence>
<dbReference type="PANTHER" id="PTHR22901:SF0">
    <property type="entry name" value="SIALATE O-ACETYLESTERASE"/>
    <property type="match status" value="1"/>
</dbReference>
<keyword evidence="4" id="KW-1185">Reference proteome</keyword>
<dbReference type="AlphaFoldDB" id="A0A4P7W1N4"/>
<dbReference type="EMBL" id="CP039396">
    <property type="protein sequence ID" value="QCD41824.1"/>
    <property type="molecule type" value="Genomic_DNA"/>
</dbReference>
<dbReference type="GO" id="GO:0005975">
    <property type="term" value="P:carbohydrate metabolic process"/>
    <property type="evidence" value="ECO:0007669"/>
    <property type="project" value="TreeGrafter"/>
</dbReference>
<proteinExistence type="predicted"/>
<keyword evidence="1" id="KW-0378">Hydrolase</keyword>
<dbReference type="Proteomes" id="UP000297149">
    <property type="component" value="Chromosome"/>
</dbReference>
<dbReference type="RefSeq" id="WP_136414675.1">
    <property type="nucleotide sequence ID" value="NZ_CP039396.1"/>
</dbReference>
<evidence type="ECO:0000256" key="1">
    <source>
        <dbReference type="ARBA" id="ARBA00022801"/>
    </source>
</evidence>
<dbReference type="KEGG" id="ddb:E7747_05715"/>
<dbReference type="Pfam" id="PF03629">
    <property type="entry name" value="SASA"/>
    <property type="match status" value="1"/>
</dbReference>
<organism evidence="3 4">
    <name type="scientific">Duncaniella dubosii</name>
    <dbReference type="NCBI Taxonomy" id="2518971"/>
    <lineage>
        <taxon>Bacteria</taxon>
        <taxon>Pseudomonadati</taxon>
        <taxon>Bacteroidota</taxon>
        <taxon>Bacteroidia</taxon>
        <taxon>Bacteroidales</taxon>
        <taxon>Muribaculaceae</taxon>
        <taxon>Duncaniella</taxon>
    </lineage>
</organism>
<accession>A0A4P7W1N4</accession>
<evidence type="ECO:0000313" key="4">
    <source>
        <dbReference type="Proteomes" id="UP000297149"/>
    </source>
</evidence>
<dbReference type="PANTHER" id="PTHR22901">
    <property type="entry name" value="SIALATE O-ACETYLESTERASE"/>
    <property type="match status" value="1"/>
</dbReference>
<dbReference type="InterPro" id="IPR039329">
    <property type="entry name" value="SIAE"/>
</dbReference>
<dbReference type="SUPFAM" id="SSF52266">
    <property type="entry name" value="SGNH hydrolase"/>
    <property type="match status" value="1"/>
</dbReference>
<gene>
    <name evidence="3" type="ORF">E7747_05715</name>
</gene>
<protein>
    <recommendedName>
        <fullName evidence="2">Sialate O-acetylesterase domain-containing protein</fullName>
    </recommendedName>
</protein>
<dbReference type="GO" id="GO:0001681">
    <property type="term" value="F:sialate O-acetylesterase activity"/>
    <property type="evidence" value="ECO:0007669"/>
    <property type="project" value="InterPro"/>
</dbReference>
<dbReference type="Gene3D" id="3.40.50.1110">
    <property type="entry name" value="SGNH hydrolase"/>
    <property type="match status" value="1"/>
</dbReference>
<dbReference type="InterPro" id="IPR036514">
    <property type="entry name" value="SGNH_hydro_sf"/>
</dbReference>
<dbReference type="InterPro" id="IPR005181">
    <property type="entry name" value="SASA"/>
</dbReference>
<sequence length="255" mass="29162">MKAEKDRLPAYRYSTKYTSMIYPLIGYTIKGFLWNQGESNVSNPDRYCELLEEMVAQWRSDWGDTDNSLPFYQTENPGFGWGNPDAVFAAMVREQQNIAVKVIPNCGITCTNDLAYTYETDVIHGTRKREIGERMAWQVAERQYGLKGMPWRSPEYSSMIKCDDGSVRIRFDNAEYGLTPNIGNVEGFEVADVDGKFHKADAVVDWNTPEVIVSCPDKISDIKHVRYCFKNFSCGNLKNSFGMPAVPFRTDKFKE</sequence>
<evidence type="ECO:0000313" key="3">
    <source>
        <dbReference type="EMBL" id="QCD41824.1"/>
    </source>
</evidence>
<reference evidence="4" key="1">
    <citation type="submission" date="2019-02" db="EMBL/GenBank/DDBJ databases">
        <title>Isolation and identification of novel species under the genus Muribaculum.</title>
        <authorList>
            <person name="Miyake S."/>
            <person name="Ding Y."/>
            <person name="Low A."/>
            <person name="Soh M."/>
            <person name="Seedorf H."/>
        </authorList>
    </citation>
    <scope>NUCLEOTIDE SEQUENCE [LARGE SCALE GENOMIC DNA]</scope>
    <source>
        <strain evidence="4">H5</strain>
    </source>
</reference>
<feature type="domain" description="Sialate O-acetylesterase" evidence="2">
    <location>
        <begin position="28"/>
        <end position="139"/>
    </location>
</feature>